<keyword evidence="7" id="KW-1185">Reference proteome</keyword>
<accession>A0A7W9LRN2</accession>
<dbReference type="InterPro" id="IPR005467">
    <property type="entry name" value="His_kinase_dom"/>
</dbReference>
<keyword evidence="3" id="KW-0808">Transferase</keyword>
<dbReference type="InterPro" id="IPR011703">
    <property type="entry name" value="ATPase_AAA-3"/>
</dbReference>
<keyword evidence="4" id="KW-0902">Two-component regulatory system</keyword>
<dbReference type="InterPro" id="IPR036890">
    <property type="entry name" value="HATPase_C_sf"/>
</dbReference>
<dbReference type="GO" id="GO:0005524">
    <property type="term" value="F:ATP binding"/>
    <property type="evidence" value="ECO:0007669"/>
    <property type="project" value="InterPro"/>
</dbReference>
<dbReference type="PROSITE" id="PS50109">
    <property type="entry name" value="HIS_KIN"/>
    <property type="match status" value="1"/>
</dbReference>
<dbReference type="EMBL" id="JACHNE010000001">
    <property type="protein sequence ID" value="MBB5793544.1"/>
    <property type="molecule type" value="Genomic_DNA"/>
</dbReference>
<dbReference type="SMART" id="SM00387">
    <property type="entry name" value="HATPase_c"/>
    <property type="match status" value="1"/>
</dbReference>
<evidence type="ECO:0000313" key="6">
    <source>
        <dbReference type="EMBL" id="MBB5793544.1"/>
    </source>
</evidence>
<evidence type="ECO:0000256" key="3">
    <source>
        <dbReference type="ARBA" id="ARBA00022777"/>
    </source>
</evidence>
<evidence type="ECO:0000256" key="2">
    <source>
        <dbReference type="ARBA" id="ARBA00012438"/>
    </source>
</evidence>
<evidence type="ECO:0000256" key="4">
    <source>
        <dbReference type="ARBA" id="ARBA00023012"/>
    </source>
</evidence>
<dbReference type="Proteomes" id="UP000590647">
    <property type="component" value="Unassembled WGS sequence"/>
</dbReference>
<sequence length="448" mass="48417">MIVRQDRMVERMFTAVLARGHCLLEGVPGVALAAKTLAHVVGGRFARLQFTPDLVPSDITGTRIYRPSQETFDIEPGPVIANIVLADEINRAPAKVQSALLEVMGEHQVSIGGTTLPVPEPFLVLATQNPIESEGVYHLPEAQRDRFLLEVEVAAPSESEKLAILYRMSVDPPRPRRILTPERLVALQRSTDEVFVHHAVAEYAVRLVCATRDLAGPERRLAHGAGPRATPGLVAAARALALLRGRGYVLPEDMSDLAHEVVGHRLVDWNATARTTVPHVRFTLADRELTTWIVLDASAFAPLAAERGQLLHRSLAPGLTVIGGHDALRRAVGNLLSNAVQLAPPGSLITVAADRDGSWLWTAVRDEGPGIGDDDRARVFDRFWRAKGNGGGRDRHAGLGLAIVRQIVESHGGQVACSHGWGRATFVLWFPAPGHGRTNGGPPENAPL</sequence>
<dbReference type="InterPro" id="IPR027417">
    <property type="entry name" value="P-loop_NTPase"/>
</dbReference>
<dbReference type="PANTHER" id="PTHR42759:SF1">
    <property type="entry name" value="MAGNESIUM-CHELATASE SUBUNIT CHLD"/>
    <property type="match status" value="1"/>
</dbReference>
<dbReference type="InterPro" id="IPR050764">
    <property type="entry name" value="CbbQ/NirQ/NorQ/GpvN"/>
</dbReference>
<dbReference type="SUPFAM" id="SSF55874">
    <property type="entry name" value="ATPase domain of HSP90 chaperone/DNA topoisomerase II/histidine kinase"/>
    <property type="match status" value="1"/>
</dbReference>
<comment type="caution">
    <text evidence="6">The sequence shown here is derived from an EMBL/GenBank/DDBJ whole genome shotgun (WGS) entry which is preliminary data.</text>
</comment>
<dbReference type="InterPro" id="IPR004358">
    <property type="entry name" value="Sig_transdc_His_kin-like_C"/>
</dbReference>
<dbReference type="AlphaFoldDB" id="A0A7W9LRN2"/>
<dbReference type="PRINTS" id="PR00344">
    <property type="entry name" value="BCTRLSENSOR"/>
</dbReference>
<evidence type="ECO:0000313" key="7">
    <source>
        <dbReference type="Proteomes" id="UP000590647"/>
    </source>
</evidence>
<dbReference type="RefSeq" id="WP_184981836.1">
    <property type="nucleotide sequence ID" value="NZ_JACHNE010000001.1"/>
</dbReference>
<dbReference type="EC" id="2.7.13.3" evidence="2"/>
<dbReference type="GO" id="GO:0016887">
    <property type="term" value="F:ATP hydrolysis activity"/>
    <property type="evidence" value="ECO:0007669"/>
    <property type="project" value="InterPro"/>
</dbReference>
<proteinExistence type="predicted"/>
<reference evidence="6 7" key="1">
    <citation type="submission" date="2020-08" db="EMBL/GenBank/DDBJ databases">
        <title>Sequencing the genomes of 1000 actinobacteria strains.</title>
        <authorList>
            <person name="Klenk H.-P."/>
        </authorList>
    </citation>
    <scope>NUCLEOTIDE SEQUENCE [LARGE SCALE GENOMIC DNA]</scope>
    <source>
        <strain evidence="6 7">DSM 40084</strain>
    </source>
</reference>
<dbReference type="Pfam" id="PF17863">
    <property type="entry name" value="AAA_lid_2"/>
    <property type="match status" value="1"/>
</dbReference>
<dbReference type="Gene3D" id="1.10.8.80">
    <property type="entry name" value="Magnesium chelatase subunit I, C-Terminal domain"/>
    <property type="match status" value="1"/>
</dbReference>
<dbReference type="CDD" id="cd00075">
    <property type="entry name" value="HATPase"/>
    <property type="match status" value="1"/>
</dbReference>
<dbReference type="Gene3D" id="3.30.565.10">
    <property type="entry name" value="Histidine kinase-like ATPase, C-terminal domain"/>
    <property type="match status" value="1"/>
</dbReference>
<comment type="catalytic activity">
    <reaction evidence="1">
        <text>ATP + protein L-histidine = ADP + protein N-phospho-L-histidine.</text>
        <dbReference type="EC" id="2.7.13.3"/>
    </reaction>
</comment>
<dbReference type="Pfam" id="PF07726">
    <property type="entry name" value="AAA_3"/>
    <property type="match status" value="1"/>
</dbReference>
<dbReference type="InterPro" id="IPR003594">
    <property type="entry name" value="HATPase_dom"/>
</dbReference>
<keyword evidence="3" id="KW-0418">Kinase</keyword>
<name>A0A7W9LRN2_9ACTN</name>
<dbReference type="PANTHER" id="PTHR42759">
    <property type="entry name" value="MOXR FAMILY PROTEIN"/>
    <property type="match status" value="1"/>
</dbReference>
<dbReference type="SUPFAM" id="SSF52540">
    <property type="entry name" value="P-loop containing nucleoside triphosphate hydrolases"/>
    <property type="match status" value="1"/>
</dbReference>
<organism evidence="6 7">
    <name type="scientific">Streptomyces caelestis</name>
    <dbReference type="NCBI Taxonomy" id="36816"/>
    <lineage>
        <taxon>Bacteria</taxon>
        <taxon>Bacillati</taxon>
        <taxon>Actinomycetota</taxon>
        <taxon>Actinomycetes</taxon>
        <taxon>Kitasatosporales</taxon>
        <taxon>Streptomycetaceae</taxon>
        <taxon>Streptomyces</taxon>
    </lineage>
</organism>
<dbReference type="Gene3D" id="3.40.50.300">
    <property type="entry name" value="P-loop containing nucleotide triphosphate hydrolases"/>
    <property type="match status" value="1"/>
</dbReference>
<dbReference type="Pfam" id="PF02518">
    <property type="entry name" value="HATPase_c"/>
    <property type="match status" value="1"/>
</dbReference>
<evidence type="ECO:0000259" key="5">
    <source>
        <dbReference type="PROSITE" id="PS50109"/>
    </source>
</evidence>
<protein>
    <recommendedName>
        <fullName evidence="2">histidine kinase</fullName>
        <ecNumber evidence="2">2.7.13.3</ecNumber>
    </recommendedName>
</protein>
<feature type="domain" description="Histidine kinase" evidence="5">
    <location>
        <begin position="321"/>
        <end position="434"/>
    </location>
</feature>
<evidence type="ECO:0000256" key="1">
    <source>
        <dbReference type="ARBA" id="ARBA00000085"/>
    </source>
</evidence>
<dbReference type="GO" id="GO:0000160">
    <property type="term" value="P:phosphorelay signal transduction system"/>
    <property type="evidence" value="ECO:0007669"/>
    <property type="project" value="UniProtKB-KW"/>
</dbReference>
<gene>
    <name evidence="6" type="ORF">HDA41_001508</name>
</gene>
<dbReference type="InterPro" id="IPR041628">
    <property type="entry name" value="ChlI/MoxR_AAA_lid"/>
</dbReference>
<dbReference type="GO" id="GO:0004673">
    <property type="term" value="F:protein histidine kinase activity"/>
    <property type="evidence" value="ECO:0007669"/>
    <property type="project" value="UniProtKB-EC"/>
</dbReference>